<evidence type="ECO:0000259" key="4">
    <source>
        <dbReference type="PROSITE" id="PS51795"/>
    </source>
</evidence>
<dbReference type="PANTHER" id="PTHR46868:SF3">
    <property type="entry name" value="FCS-LIKE ZINC FINGER 11"/>
    <property type="match status" value="1"/>
</dbReference>
<dbReference type="AlphaFoldDB" id="A0A9D5CS04"/>
<keyword evidence="2" id="KW-0479">Metal-binding</keyword>
<feature type="domain" description="FLZ-type" evidence="4">
    <location>
        <begin position="245"/>
        <end position="288"/>
    </location>
</feature>
<evidence type="ECO:0000256" key="2">
    <source>
        <dbReference type="ARBA" id="ARBA00022723"/>
    </source>
</evidence>
<accession>A0A9D5CS04</accession>
<evidence type="ECO:0000313" key="6">
    <source>
        <dbReference type="Proteomes" id="UP001085076"/>
    </source>
</evidence>
<proteinExistence type="inferred from homology"/>
<dbReference type="InterPro" id="IPR044585">
    <property type="entry name" value="FLZ10/11"/>
</dbReference>
<dbReference type="EMBL" id="JAGGNH010000003">
    <property type="protein sequence ID" value="KAJ0977864.1"/>
    <property type="molecule type" value="Genomic_DNA"/>
</dbReference>
<dbReference type="PROSITE" id="PS51795">
    <property type="entry name" value="ZF_FLZ"/>
    <property type="match status" value="1"/>
</dbReference>
<dbReference type="GO" id="GO:0046872">
    <property type="term" value="F:metal ion binding"/>
    <property type="evidence" value="ECO:0007669"/>
    <property type="project" value="UniProtKB-KW"/>
</dbReference>
<evidence type="ECO:0000256" key="3">
    <source>
        <dbReference type="PROSITE-ProRule" id="PRU01131"/>
    </source>
</evidence>
<dbReference type="PANTHER" id="PTHR46868">
    <property type="entry name" value="FCS-LIKE ZINC FINGER 11"/>
    <property type="match status" value="1"/>
</dbReference>
<gene>
    <name evidence="5" type="ORF">J5N97_013338</name>
</gene>
<dbReference type="OrthoDB" id="685855at2759"/>
<reference evidence="5" key="2">
    <citation type="journal article" date="2022" name="Hortic Res">
        <title>The genome of Dioscorea zingiberensis sheds light on the biosynthesis, origin and evolution of the medicinally important diosgenin saponins.</title>
        <authorList>
            <person name="Li Y."/>
            <person name="Tan C."/>
            <person name="Li Z."/>
            <person name="Guo J."/>
            <person name="Li S."/>
            <person name="Chen X."/>
            <person name="Wang C."/>
            <person name="Dai X."/>
            <person name="Yang H."/>
            <person name="Song W."/>
            <person name="Hou L."/>
            <person name="Xu J."/>
            <person name="Tong Z."/>
            <person name="Xu A."/>
            <person name="Yuan X."/>
            <person name="Wang W."/>
            <person name="Yang Q."/>
            <person name="Chen L."/>
            <person name="Sun Z."/>
            <person name="Wang K."/>
            <person name="Pan B."/>
            <person name="Chen J."/>
            <person name="Bao Y."/>
            <person name="Liu F."/>
            <person name="Qi X."/>
            <person name="Gang D.R."/>
            <person name="Wen J."/>
            <person name="Li J."/>
        </authorList>
    </citation>
    <scope>NUCLEOTIDE SEQUENCE</scope>
    <source>
        <strain evidence="5">Dzin_1.0</strain>
    </source>
</reference>
<keyword evidence="6" id="KW-1185">Reference proteome</keyword>
<feature type="zinc finger region" description="FLZ-type" evidence="3">
    <location>
        <begin position="245"/>
        <end position="288"/>
    </location>
</feature>
<dbReference type="Proteomes" id="UP001085076">
    <property type="component" value="Miscellaneous, Linkage group lg03"/>
</dbReference>
<dbReference type="Pfam" id="PF04570">
    <property type="entry name" value="zf-FLZ"/>
    <property type="match status" value="1"/>
</dbReference>
<organism evidence="5 6">
    <name type="scientific">Dioscorea zingiberensis</name>
    <dbReference type="NCBI Taxonomy" id="325984"/>
    <lineage>
        <taxon>Eukaryota</taxon>
        <taxon>Viridiplantae</taxon>
        <taxon>Streptophyta</taxon>
        <taxon>Embryophyta</taxon>
        <taxon>Tracheophyta</taxon>
        <taxon>Spermatophyta</taxon>
        <taxon>Magnoliopsida</taxon>
        <taxon>Liliopsida</taxon>
        <taxon>Dioscoreales</taxon>
        <taxon>Dioscoreaceae</taxon>
        <taxon>Dioscorea</taxon>
    </lineage>
</organism>
<name>A0A9D5CS04_9LILI</name>
<dbReference type="InterPro" id="IPR007650">
    <property type="entry name" value="Zf-FLZ_dom"/>
</dbReference>
<comment type="caution">
    <text evidence="5">The sequence shown here is derived from an EMBL/GenBank/DDBJ whole genome shotgun (WGS) entry which is preliminary data.</text>
</comment>
<comment type="similarity">
    <text evidence="1">Belongs to the FLZ family.</text>
</comment>
<protein>
    <recommendedName>
        <fullName evidence="4">FLZ-type domain-containing protein</fullName>
    </recommendedName>
</protein>
<reference evidence="5" key="1">
    <citation type="submission" date="2021-03" db="EMBL/GenBank/DDBJ databases">
        <authorList>
            <person name="Li Z."/>
            <person name="Yang C."/>
        </authorList>
    </citation>
    <scope>NUCLEOTIDE SEQUENCE</scope>
    <source>
        <strain evidence="5">Dzin_1.0</strain>
        <tissue evidence="5">Leaf</tissue>
    </source>
</reference>
<evidence type="ECO:0000256" key="1">
    <source>
        <dbReference type="ARBA" id="ARBA00009374"/>
    </source>
</evidence>
<sequence length="313" mass="33970">MRRDMVGKSSSFFSVPGLFVGYSTKGQSDCDSAKSPTSPLDYKLFSSLRSSRSSNLDVHQPKSWDCSKVGLGLVDSLSDDCGISSGGSENRNIVFGSQMRINIPNPMKDSSALDDAPKSLPKGYGIPSLTEFKPVELGKICSCSLVRGGMNFGNNVSGSLPINFGSSSHGLIGSLSASEIELSEDYTCIISHGPNPKTTHIFGDCILESHPFLSPRHMNKDLGVGGRTSCVVKCSEDLPPHSPDDFLSYCFSCRKKLEGKDIYIYRGEKAFCSCDCREQEILIEEEMEKPATDSYDSLSSFHDEIFPGGMITT</sequence>
<evidence type="ECO:0000313" key="5">
    <source>
        <dbReference type="EMBL" id="KAJ0977864.1"/>
    </source>
</evidence>